<dbReference type="PATRIC" id="fig|1409788.3.peg.614"/>
<dbReference type="Gene3D" id="3.30.565.10">
    <property type="entry name" value="Histidine kinase-like ATPase, C-terminal domain"/>
    <property type="match status" value="1"/>
</dbReference>
<dbReference type="RefSeq" id="WP_053179576.1">
    <property type="nucleotide sequence ID" value="NZ_LGIA01000024.1"/>
</dbReference>
<feature type="transmembrane region" description="Helical" evidence="12">
    <location>
        <begin position="32"/>
        <end position="50"/>
    </location>
</feature>
<dbReference type="OrthoDB" id="9796457at2"/>
<evidence type="ECO:0000256" key="8">
    <source>
        <dbReference type="ARBA" id="ARBA00022777"/>
    </source>
</evidence>
<comment type="catalytic activity">
    <reaction evidence="1">
        <text>ATP + protein L-histidine = ADP + protein N-phospho-L-histidine.</text>
        <dbReference type="EC" id="2.7.13.3"/>
    </reaction>
</comment>
<dbReference type="PANTHER" id="PTHR43711:SF31">
    <property type="entry name" value="HISTIDINE KINASE"/>
    <property type="match status" value="1"/>
</dbReference>
<keyword evidence="15" id="KW-1185">Reference proteome</keyword>
<evidence type="ECO:0000256" key="7">
    <source>
        <dbReference type="ARBA" id="ARBA00022741"/>
    </source>
</evidence>
<dbReference type="PANTHER" id="PTHR43711">
    <property type="entry name" value="TWO-COMPONENT HISTIDINE KINASE"/>
    <property type="match status" value="1"/>
</dbReference>
<dbReference type="SMART" id="SM00387">
    <property type="entry name" value="HATPase_c"/>
    <property type="match status" value="1"/>
</dbReference>
<dbReference type="InterPro" id="IPR003661">
    <property type="entry name" value="HisK_dim/P_dom"/>
</dbReference>
<keyword evidence="11 12" id="KW-0472">Membrane</keyword>
<dbReference type="InterPro" id="IPR004358">
    <property type="entry name" value="Sig_transdc_His_kin-like_C"/>
</dbReference>
<keyword evidence="7" id="KW-0547">Nucleotide-binding</keyword>
<dbReference type="GO" id="GO:0000155">
    <property type="term" value="F:phosphorelay sensor kinase activity"/>
    <property type="evidence" value="ECO:0007669"/>
    <property type="project" value="InterPro"/>
</dbReference>
<dbReference type="InterPro" id="IPR003594">
    <property type="entry name" value="HATPase_dom"/>
</dbReference>
<dbReference type="GO" id="GO:0005886">
    <property type="term" value="C:plasma membrane"/>
    <property type="evidence" value="ECO:0007669"/>
    <property type="project" value="UniProtKB-SubCell"/>
</dbReference>
<feature type="transmembrane region" description="Helical" evidence="12">
    <location>
        <begin position="111"/>
        <end position="128"/>
    </location>
</feature>
<feature type="transmembrane region" description="Helical" evidence="12">
    <location>
        <begin position="87"/>
        <end position="105"/>
    </location>
</feature>
<sequence>MIEKRALLAGLRRFYRSIVIGESGELELKQRLIILTSLIMTFFGLISMVTNYLLGFGPVMVGLMAVIAVLFFSYYLVGRFNLMDRKIYMLISLTFLVIINIAWFYNYGSRGPVFLMFIILYTFYIFIWEKRMLLVVSVVLLINVLVLFLLEWQNPNFTGNYPDESLRISDVYLGLFIAILLILAFALTVKLNYMREYAQARKSDQLKSAFLANMSHEIRTPLNAIVGFSSLVSDDVFDQEQKDEFKRMINENSDYLMFLIEDIIDLSKIEVGALQFKMSEVSLDELFEKLKQSFGRSPGHDRKQLHIHYQLQLDNPTISTDVFRLEQILRNLINNAIKFTEQGEVEFGVEQRDGEITFYVKDSGIGIRPENIEIIFDRFVKVEERGKNMVRGTGIGLFLSKQLIEKLGGRIWVESEYGHGTTFYFTINHLVDEKAVF</sequence>
<evidence type="ECO:0000256" key="6">
    <source>
        <dbReference type="ARBA" id="ARBA00022679"/>
    </source>
</evidence>
<keyword evidence="5" id="KW-0597">Phosphoprotein</keyword>
<keyword evidence="8 14" id="KW-0418">Kinase</keyword>
<evidence type="ECO:0000256" key="2">
    <source>
        <dbReference type="ARBA" id="ARBA00004236"/>
    </source>
</evidence>
<dbReference type="InterPro" id="IPR036097">
    <property type="entry name" value="HisK_dim/P_sf"/>
</dbReference>
<proteinExistence type="predicted"/>
<dbReference type="CDD" id="cd00082">
    <property type="entry name" value="HisKA"/>
    <property type="match status" value="1"/>
</dbReference>
<feature type="transmembrane region" description="Helical" evidence="12">
    <location>
        <begin position="56"/>
        <end position="75"/>
    </location>
</feature>
<keyword evidence="10" id="KW-0902">Two-component regulatory system</keyword>
<gene>
    <name evidence="14" type="ORF">NC99_05990</name>
</gene>
<evidence type="ECO:0000313" key="15">
    <source>
        <dbReference type="Proteomes" id="UP000036958"/>
    </source>
</evidence>
<accession>A0A0L8VEN1</accession>
<dbReference type="STRING" id="1409788.NC99_05990"/>
<dbReference type="GO" id="GO:0005524">
    <property type="term" value="F:ATP binding"/>
    <property type="evidence" value="ECO:0007669"/>
    <property type="project" value="UniProtKB-KW"/>
</dbReference>
<feature type="transmembrane region" description="Helical" evidence="12">
    <location>
        <begin position="133"/>
        <end position="152"/>
    </location>
</feature>
<dbReference type="PRINTS" id="PR00344">
    <property type="entry name" value="BCTRLSENSOR"/>
</dbReference>
<comment type="subcellular location">
    <subcellularLocation>
        <location evidence="2">Cell membrane</location>
    </subcellularLocation>
</comment>
<keyword evidence="4" id="KW-1003">Cell membrane</keyword>
<evidence type="ECO:0000256" key="3">
    <source>
        <dbReference type="ARBA" id="ARBA00012438"/>
    </source>
</evidence>
<dbReference type="Pfam" id="PF00512">
    <property type="entry name" value="HisKA"/>
    <property type="match status" value="1"/>
</dbReference>
<evidence type="ECO:0000256" key="10">
    <source>
        <dbReference type="ARBA" id="ARBA00023012"/>
    </source>
</evidence>
<keyword evidence="12" id="KW-1133">Transmembrane helix</keyword>
<evidence type="ECO:0000313" key="14">
    <source>
        <dbReference type="EMBL" id="KOH46622.1"/>
    </source>
</evidence>
<dbReference type="Pfam" id="PF02518">
    <property type="entry name" value="HATPase_c"/>
    <property type="match status" value="1"/>
</dbReference>
<feature type="transmembrane region" description="Helical" evidence="12">
    <location>
        <begin position="172"/>
        <end position="193"/>
    </location>
</feature>
<dbReference type="EMBL" id="LGIA01000024">
    <property type="protein sequence ID" value="KOH46622.1"/>
    <property type="molecule type" value="Genomic_DNA"/>
</dbReference>
<evidence type="ECO:0000256" key="9">
    <source>
        <dbReference type="ARBA" id="ARBA00022840"/>
    </source>
</evidence>
<protein>
    <recommendedName>
        <fullName evidence="3">histidine kinase</fullName>
        <ecNumber evidence="3">2.7.13.3</ecNumber>
    </recommendedName>
</protein>
<dbReference type="SUPFAM" id="SSF55874">
    <property type="entry name" value="ATPase domain of HSP90 chaperone/DNA topoisomerase II/histidine kinase"/>
    <property type="match status" value="1"/>
</dbReference>
<dbReference type="EC" id="2.7.13.3" evidence="3"/>
<evidence type="ECO:0000256" key="5">
    <source>
        <dbReference type="ARBA" id="ARBA00022553"/>
    </source>
</evidence>
<organism evidence="14 15">
    <name type="scientific">Sunxiuqinia dokdonensis</name>
    <dbReference type="NCBI Taxonomy" id="1409788"/>
    <lineage>
        <taxon>Bacteria</taxon>
        <taxon>Pseudomonadati</taxon>
        <taxon>Bacteroidota</taxon>
        <taxon>Bacteroidia</taxon>
        <taxon>Marinilabiliales</taxon>
        <taxon>Prolixibacteraceae</taxon>
        <taxon>Sunxiuqinia</taxon>
    </lineage>
</organism>
<reference evidence="15" key="1">
    <citation type="submission" date="2015-07" db="EMBL/GenBank/DDBJ databases">
        <title>Genome sequencing of Sunxiuqinia dokdonensis strain SK.</title>
        <authorList>
            <person name="Ahn S."/>
            <person name="Kim B.-C."/>
        </authorList>
    </citation>
    <scope>NUCLEOTIDE SEQUENCE [LARGE SCALE GENOMIC DNA]</scope>
    <source>
        <strain evidence="15">SK</strain>
    </source>
</reference>
<dbReference type="SMART" id="SM00388">
    <property type="entry name" value="HisKA"/>
    <property type="match status" value="1"/>
</dbReference>
<dbReference type="InterPro" id="IPR005467">
    <property type="entry name" value="His_kinase_dom"/>
</dbReference>
<dbReference type="PROSITE" id="PS50109">
    <property type="entry name" value="HIS_KIN"/>
    <property type="match status" value="1"/>
</dbReference>
<evidence type="ECO:0000256" key="1">
    <source>
        <dbReference type="ARBA" id="ARBA00000085"/>
    </source>
</evidence>
<keyword evidence="6 14" id="KW-0808">Transferase</keyword>
<dbReference type="Gene3D" id="1.10.287.130">
    <property type="match status" value="1"/>
</dbReference>
<comment type="caution">
    <text evidence="14">The sequence shown here is derived from an EMBL/GenBank/DDBJ whole genome shotgun (WGS) entry which is preliminary data.</text>
</comment>
<dbReference type="AlphaFoldDB" id="A0A0L8VEN1"/>
<dbReference type="InterPro" id="IPR050736">
    <property type="entry name" value="Sensor_HK_Regulatory"/>
</dbReference>
<dbReference type="SUPFAM" id="SSF47384">
    <property type="entry name" value="Homodimeric domain of signal transducing histidine kinase"/>
    <property type="match status" value="1"/>
</dbReference>
<name>A0A0L8VEN1_9BACT</name>
<keyword evidence="12" id="KW-0812">Transmembrane</keyword>
<feature type="domain" description="Histidine kinase" evidence="13">
    <location>
        <begin position="213"/>
        <end position="431"/>
    </location>
</feature>
<dbReference type="Proteomes" id="UP000036958">
    <property type="component" value="Unassembled WGS sequence"/>
</dbReference>
<evidence type="ECO:0000256" key="11">
    <source>
        <dbReference type="ARBA" id="ARBA00023136"/>
    </source>
</evidence>
<dbReference type="InterPro" id="IPR036890">
    <property type="entry name" value="HATPase_C_sf"/>
</dbReference>
<dbReference type="FunFam" id="3.30.565.10:FF:000023">
    <property type="entry name" value="PAS domain-containing sensor histidine kinase"/>
    <property type="match status" value="1"/>
</dbReference>
<evidence type="ECO:0000256" key="4">
    <source>
        <dbReference type="ARBA" id="ARBA00022475"/>
    </source>
</evidence>
<evidence type="ECO:0000259" key="13">
    <source>
        <dbReference type="PROSITE" id="PS50109"/>
    </source>
</evidence>
<evidence type="ECO:0000256" key="12">
    <source>
        <dbReference type="SAM" id="Phobius"/>
    </source>
</evidence>
<keyword evidence="9" id="KW-0067">ATP-binding</keyword>